<dbReference type="SUPFAM" id="SSF52540">
    <property type="entry name" value="P-loop containing nucleoside triphosphate hydrolases"/>
    <property type="match status" value="1"/>
</dbReference>
<evidence type="ECO:0000256" key="1">
    <source>
        <dbReference type="ARBA" id="ARBA00006611"/>
    </source>
</evidence>
<protein>
    <submittedName>
        <fullName evidence="4">Pilus assembly protein, ATPase of CpaF family</fullName>
    </submittedName>
</protein>
<dbReference type="GO" id="GO:0016887">
    <property type="term" value="F:ATP hydrolysis activity"/>
    <property type="evidence" value="ECO:0007669"/>
    <property type="project" value="InterPro"/>
</dbReference>
<dbReference type="OrthoDB" id="9810761at2"/>
<evidence type="ECO:0000259" key="3">
    <source>
        <dbReference type="Pfam" id="PF00437"/>
    </source>
</evidence>
<dbReference type="AlphaFoldDB" id="A0A1I1AS03"/>
<reference evidence="4 5" key="1">
    <citation type="submission" date="2016-10" db="EMBL/GenBank/DDBJ databases">
        <authorList>
            <person name="de Groot N.N."/>
        </authorList>
    </citation>
    <scope>NUCLEOTIDE SEQUENCE [LARGE SCALE GENOMIC DNA]</scope>
    <source>
        <strain evidence="4 5">CGMCC 4.6945</strain>
    </source>
</reference>
<proteinExistence type="inferred from homology"/>
<dbReference type="InterPro" id="IPR001482">
    <property type="entry name" value="T2SS/T4SS_dom"/>
</dbReference>
<dbReference type="PANTHER" id="PTHR30486:SF6">
    <property type="entry name" value="TYPE IV PILUS RETRACTATION ATPASE PILT"/>
    <property type="match status" value="1"/>
</dbReference>
<evidence type="ECO:0000313" key="4">
    <source>
        <dbReference type="EMBL" id="SFB40292.1"/>
    </source>
</evidence>
<name>A0A1I1AS03_9CELL</name>
<dbReference type="InterPro" id="IPR050921">
    <property type="entry name" value="T4SS_GSP_E_ATPase"/>
</dbReference>
<feature type="region of interest" description="Disordered" evidence="2">
    <location>
        <begin position="1"/>
        <end position="26"/>
    </location>
</feature>
<comment type="similarity">
    <text evidence="1">Belongs to the GSP E family.</text>
</comment>
<dbReference type="CDD" id="cd01130">
    <property type="entry name" value="VirB11-like_ATPase"/>
    <property type="match status" value="1"/>
</dbReference>
<dbReference type="Pfam" id="PF00437">
    <property type="entry name" value="T2SSE"/>
    <property type="match status" value="1"/>
</dbReference>
<dbReference type="PANTHER" id="PTHR30486">
    <property type="entry name" value="TWITCHING MOTILITY PROTEIN PILT"/>
    <property type="match status" value="1"/>
</dbReference>
<dbReference type="Gene3D" id="3.30.450.380">
    <property type="match status" value="1"/>
</dbReference>
<feature type="domain" description="Bacterial type II secretion system protein E" evidence="3">
    <location>
        <begin position="190"/>
        <end position="421"/>
    </location>
</feature>
<dbReference type="EMBL" id="FOKA01000021">
    <property type="protein sequence ID" value="SFB40292.1"/>
    <property type="molecule type" value="Genomic_DNA"/>
</dbReference>
<evidence type="ECO:0000313" key="5">
    <source>
        <dbReference type="Proteomes" id="UP000199012"/>
    </source>
</evidence>
<dbReference type="InterPro" id="IPR027417">
    <property type="entry name" value="P-loop_NTPase"/>
</dbReference>
<dbReference type="Proteomes" id="UP000199012">
    <property type="component" value="Unassembled WGS sequence"/>
</dbReference>
<sequence>MTTENIPSLDDLPLFATPPQPTDLPPRHVWADTTETPARGLARVAPAATTTGAVTGAADAEFWRTVNALRQKVAELQAGSLVGQRLDRASREELGRAHIQSVVRDHSDTMLENGQPGFEPRYEARLVKALFDAMFRLGRLQALVEREDVVNIEITGHDRVLLLFADGHREWAPPIADSNADLINFLQFLASRDPDDNELSFTRSNPHLEMRLPGRVRLAADAWTTPVPRISIRLQHLQHVDMAMLRRAGEIDHVLEEFLAATVRARKSIVVSGQGQGSGKTTLLRALASALDPWESLATIETDFELYLHEEPERHHRVVPFETRLGSGEYTAGGTRAGEISASELLRGSLRHNVDRILVGEVRGAEIVAMFEAMQGGNGSMSTVHADSARDVVERLVGLTVKDSRLSETYAYRAIANSIDLIVYISVDTRPDGSRDRYVSQVIEVTRGERDNPVAITDVFVPGPDGRAVPANAPTFMDDLVRAGFDRSLFNYTQGTWGQS</sequence>
<evidence type="ECO:0000256" key="2">
    <source>
        <dbReference type="SAM" id="MobiDB-lite"/>
    </source>
</evidence>
<dbReference type="Gene3D" id="3.40.50.300">
    <property type="entry name" value="P-loop containing nucleotide triphosphate hydrolases"/>
    <property type="match status" value="1"/>
</dbReference>
<gene>
    <name evidence="4" type="ORF">SAMN05421867_12143</name>
</gene>
<accession>A0A1I1AS03</accession>
<dbReference type="STRING" id="988821.SAMN05421867_12143"/>
<keyword evidence="5" id="KW-1185">Reference proteome</keyword>
<organism evidence="4 5">
    <name type="scientific">Cellulomonas marina</name>
    <dbReference type="NCBI Taxonomy" id="988821"/>
    <lineage>
        <taxon>Bacteria</taxon>
        <taxon>Bacillati</taxon>
        <taxon>Actinomycetota</taxon>
        <taxon>Actinomycetes</taxon>
        <taxon>Micrococcales</taxon>
        <taxon>Cellulomonadaceae</taxon>
        <taxon>Cellulomonas</taxon>
    </lineage>
</organism>
<dbReference type="RefSeq" id="WP_090034926.1">
    <property type="nucleotide sequence ID" value="NZ_BONM01000014.1"/>
</dbReference>